<proteinExistence type="predicted"/>
<evidence type="ECO:0000313" key="6">
    <source>
        <dbReference type="Proteomes" id="UP000294664"/>
    </source>
</evidence>
<dbReference type="InterPro" id="IPR050204">
    <property type="entry name" value="AraC_XylS_family_regulators"/>
</dbReference>
<dbReference type="InterPro" id="IPR018060">
    <property type="entry name" value="HTH_AraC"/>
</dbReference>
<dbReference type="OrthoDB" id="9802263at2"/>
<organism evidence="5 6">
    <name type="scientific">Aquabacter spiritensis</name>
    <dbReference type="NCBI Taxonomy" id="933073"/>
    <lineage>
        <taxon>Bacteria</taxon>
        <taxon>Pseudomonadati</taxon>
        <taxon>Pseudomonadota</taxon>
        <taxon>Alphaproteobacteria</taxon>
        <taxon>Hyphomicrobiales</taxon>
        <taxon>Xanthobacteraceae</taxon>
        <taxon>Aquabacter</taxon>
    </lineage>
</organism>
<dbReference type="Proteomes" id="UP000294664">
    <property type="component" value="Unassembled WGS sequence"/>
</dbReference>
<dbReference type="AlphaFoldDB" id="A0A4R3LYX6"/>
<reference evidence="5 6" key="1">
    <citation type="submission" date="2019-03" db="EMBL/GenBank/DDBJ databases">
        <title>Genomic Encyclopedia of Type Strains, Phase IV (KMG-IV): sequencing the most valuable type-strain genomes for metagenomic binning, comparative biology and taxonomic classification.</title>
        <authorList>
            <person name="Goeker M."/>
        </authorList>
    </citation>
    <scope>NUCLEOTIDE SEQUENCE [LARGE SCALE GENOMIC DNA]</scope>
    <source>
        <strain evidence="5 6">DSM 9035</strain>
    </source>
</reference>
<dbReference type="InterPro" id="IPR032783">
    <property type="entry name" value="AraC_lig"/>
</dbReference>
<evidence type="ECO:0000256" key="2">
    <source>
        <dbReference type="ARBA" id="ARBA00023125"/>
    </source>
</evidence>
<evidence type="ECO:0000313" key="5">
    <source>
        <dbReference type="EMBL" id="TCT05683.1"/>
    </source>
</evidence>
<evidence type="ECO:0000256" key="3">
    <source>
        <dbReference type="ARBA" id="ARBA00023163"/>
    </source>
</evidence>
<protein>
    <submittedName>
        <fullName evidence="5">AraC family transcriptional regulator</fullName>
    </submittedName>
</protein>
<dbReference type="Gene3D" id="1.10.10.60">
    <property type="entry name" value="Homeodomain-like"/>
    <property type="match status" value="2"/>
</dbReference>
<dbReference type="InterPro" id="IPR009057">
    <property type="entry name" value="Homeodomain-like_sf"/>
</dbReference>
<dbReference type="GO" id="GO:0043565">
    <property type="term" value="F:sequence-specific DNA binding"/>
    <property type="evidence" value="ECO:0007669"/>
    <property type="project" value="InterPro"/>
</dbReference>
<dbReference type="SMART" id="SM00342">
    <property type="entry name" value="HTH_ARAC"/>
    <property type="match status" value="1"/>
</dbReference>
<gene>
    <name evidence="5" type="ORF">EDC64_104241</name>
</gene>
<keyword evidence="2" id="KW-0238">DNA-binding</keyword>
<dbReference type="Pfam" id="PF12852">
    <property type="entry name" value="Cupin_6"/>
    <property type="match status" value="1"/>
</dbReference>
<evidence type="ECO:0000259" key="4">
    <source>
        <dbReference type="PROSITE" id="PS01124"/>
    </source>
</evidence>
<keyword evidence="1" id="KW-0805">Transcription regulation</keyword>
<dbReference type="PROSITE" id="PS01124">
    <property type="entry name" value="HTH_ARAC_FAMILY_2"/>
    <property type="match status" value="1"/>
</dbReference>
<dbReference type="RefSeq" id="WP_132031011.1">
    <property type="nucleotide sequence ID" value="NZ_SMAI01000004.1"/>
</dbReference>
<evidence type="ECO:0000256" key="1">
    <source>
        <dbReference type="ARBA" id="ARBA00023015"/>
    </source>
</evidence>
<accession>A0A4R3LYX6</accession>
<dbReference type="SUPFAM" id="SSF46689">
    <property type="entry name" value="Homeodomain-like"/>
    <property type="match status" value="2"/>
</dbReference>
<feature type="domain" description="HTH araC/xylS-type" evidence="4">
    <location>
        <begin position="176"/>
        <end position="273"/>
    </location>
</feature>
<dbReference type="Pfam" id="PF12833">
    <property type="entry name" value="HTH_18"/>
    <property type="match status" value="1"/>
</dbReference>
<comment type="caution">
    <text evidence="5">The sequence shown here is derived from an EMBL/GenBank/DDBJ whole genome shotgun (WGS) entry which is preliminary data.</text>
</comment>
<sequence length="276" mass="29334">MAATDSLSVLFTRFTPAARVFYAGELCRTSSFEGGGPLGHLHVVRGGGLSLAERGRDATRVEGPGLVFYPRGVEHVVAPLGSATDVLCATVDLGGGGEGPLSRTFPDRLVMVGAEMVPLAPVFDLLFAEAAGRRSGRQAALDALVLFFMVRLLRHLIETAQVRTGLLAALSDARLARVVEALHERPDKPWTLEAMADLAGMSRARFSERFKRSVGSTSGDYLTDLRLGLARLLLAKGHPVKSVAKAAGYADSAAFARVFRKRTGCSPRDWANGASG</sequence>
<keyword evidence="3" id="KW-0804">Transcription</keyword>
<dbReference type="GO" id="GO:0003700">
    <property type="term" value="F:DNA-binding transcription factor activity"/>
    <property type="evidence" value="ECO:0007669"/>
    <property type="project" value="InterPro"/>
</dbReference>
<name>A0A4R3LYX6_9HYPH</name>
<dbReference type="PANTHER" id="PTHR46796:SF13">
    <property type="entry name" value="HTH-TYPE TRANSCRIPTIONAL ACTIVATOR RHAS"/>
    <property type="match status" value="1"/>
</dbReference>
<dbReference type="EMBL" id="SMAI01000004">
    <property type="protein sequence ID" value="TCT05683.1"/>
    <property type="molecule type" value="Genomic_DNA"/>
</dbReference>
<dbReference type="PANTHER" id="PTHR46796">
    <property type="entry name" value="HTH-TYPE TRANSCRIPTIONAL ACTIVATOR RHAS-RELATED"/>
    <property type="match status" value="1"/>
</dbReference>
<keyword evidence="6" id="KW-1185">Reference proteome</keyword>